<organism evidence="2 3">
    <name type="scientific">Marinobacterium maritimum</name>
    <dbReference type="NCBI Taxonomy" id="500162"/>
    <lineage>
        <taxon>Bacteria</taxon>
        <taxon>Pseudomonadati</taxon>
        <taxon>Pseudomonadota</taxon>
        <taxon>Gammaproteobacteria</taxon>
        <taxon>Oceanospirillales</taxon>
        <taxon>Oceanospirillaceae</taxon>
        <taxon>Marinobacterium</taxon>
    </lineage>
</organism>
<feature type="coiled-coil region" evidence="1">
    <location>
        <begin position="36"/>
        <end position="63"/>
    </location>
</feature>
<proteinExistence type="predicted"/>
<dbReference type="EMBL" id="BAAAET010000002">
    <property type="protein sequence ID" value="GAA0691509.1"/>
    <property type="molecule type" value="Genomic_DNA"/>
</dbReference>
<keyword evidence="1" id="KW-0175">Coiled coil</keyword>
<evidence type="ECO:0008006" key="4">
    <source>
        <dbReference type="Google" id="ProtNLM"/>
    </source>
</evidence>
<dbReference type="Proteomes" id="UP001499915">
    <property type="component" value="Unassembled WGS sequence"/>
</dbReference>
<gene>
    <name evidence="2" type="ORF">GCM10009104_18030</name>
</gene>
<dbReference type="NCBIfam" id="NF040576">
    <property type="entry name" value="T2SS_GspM_XpsM"/>
    <property type="match status" value="1"/>
</dbReference>
<reference evidence="3" key="1">
    <citation type="journal article" date="2019" name="Int. J. Syst. Evol. Microbiol.">
        <title>The Global Catalogue of Microorganisms (GCM) 10K type strain sequencing project: providing services to taxonomists for standard genome sequencing and annotation.</title>
        <authorList>
            <consortium name="The Broad Institute Genomics Platform"/>
            <consortium name="The Broad Institute Genome Sequencing Center for Infectious Disease"/>
            <person name="Wu L."/>
            <person name="Ma J."/>
        </authorList>
    </citation>
    <scope>NUCLEOTIDE SEQUENCE [LARGE SCALE GENOMIC DNA]</scope>
    <source>
        <strain evidence="3">JCM 15134</strain>
    </source>
</reference>
<evidence type="ECO:0000313" key="2">
    <source>
        <dbReference type="EMBL" id="GAA0691509.1"/>
    </source>
</evidence>
<dbReference type="InterPro" id="IPR034756">
    <property type="entry name" value="T2SSM_b"/>
</dbReference>
<protein>
    <recommendedName>
        <fullName evidence="4">General secretion pathway protein M</fullName>
    </recommendedName>
</protein>
<dbReference type="Pfam" id="PF10741">
    <property type="entry name" value="T2SSM_b"/>
    <property type="match status" value="1"/>
</dbReference>
<sequence>MKPLKPSQSRALAVLLLVVVLLLLVRVLLWPLWLSLSDYGERIDSLENRIEVYQRLIAGVDADRQRLAELQSSLPTTDWYLSEATPALAAASLQQLLLSQVNRAGGQLISTQIINTNGDTPLPAISIQVHIRGELDELVDLLYTLESSKPVLFIDNLTVLANPRRQVSARAQRRTQRQSIPALDIRFDLTGYTARESS</sequence>
<name>A0ABP3TBF8_9GAMM</name>
<dbReference type="RefSeq" id="WP_343805061.1">
    <property type="nucleotide sequence ID" value="NZ_BAAAET010000002.1"/>
</dbReference>
<keyword evidence="3" id="KW-1185">Reference proteome</keyword>
<evidence type="ECO:0000256" key="1">
    <source>
        <dbReference type="SAM" id="Coils"/>
    </source>
</evidence>
<comment type="caution">
    <text evidence="2">The sequence shown here is derived from an EMBL/GenBank/DDBJ whole genome shotgun (WGS) entry which is preliminary data.</text>
</comment>
<accession>A0ABP3TBF8</accession>
<evidence type="ECO:0000313" key="3">
    <source>
        <dbReference type="Proteomes" id="UP001499915"/>
    </source>
</evidence>